<accession>A0AAQ0BVI7</accession>
<keyword evidence="1" id="KW-0812">Transmembrane</keyword>
<proteinExistence type="predicted"/>
<dbReference type="Proteomes" id="UP000594892">
    <property type="component" value="Plasmid unnamed2"/>
</dbReference>
<dbReference type="AlphaFoldDB" id="A0AAQ0BVI7"/>
<keyword evidence="1" id="KW-0472">Membrane</keyword>
<dbReference type="GeneID" id="45693353"/>
<geneLocation type="plasmid" evidence="2 3">
    <name>unnamed2</name>
</geneLocation>
<organism evidence="2 3">
    <name type="scientific">Burkholderia glumae</name>
    <name type="common">Pseudomonas glumae</name>
    <dbReference type="NCBI Taxonomy" id="337"/>
    <lineage>
        <taxon>Bacteria</taxon>
        <taxon>Pseudomonadati</taxon>
        <taxon>Pseudomonadota</taxon>
        <taxon>Betaproteobacteria</taxon>
        <taxon>Burkholderiales</taxon>
        <taxon>Burkholderiaceae</taxon>
        <taxon>Burkholderia</taxon>
    </lineage>
</organism>
<protein>
    <submittedName>
        <fullName evidence="2">Uncharacterized protein</fullName>
    </submittedName>
</protein>
<sequence length="139" mass="16715">MNPFQRRSRVRPLPYPAPFYRAELRRARWQMWTSRQLLRIEFDWALRYVVRLIVLCWLGWAPALFMWAQLLANHLDLGKAITFVPGDWIGMYVLTGIAVTALWSRVQPYVSYIEMQVARHMNEWQYRFREAQLRAGHFG</sequence>
<feature type="transmembrane region" description="Helical" evidence="1">
    <location>
        <begin position="88"/>
        <end position="106"/>
    </location>
</feature>
<evidence type="ECO:0000256" key="1">
    <source>
        <dbReference type="SAM" id="Phobius"/>
    </source>
</evidence>
<name>A0AAQ0BVI7_BURGL</name>
<evidence type="ECO:0000313" key="3">
    <source>
        <dbReference type="Proteomes" id="UP000594892"/>
    </source>
</evidence>
<keyword evidence="2" id="KW-0614">Plasmid</keyword>
<keyword evidence="1" id="KW-1133">Transmembrane helix</keyword>
<reference evidence="2 3" key="1">
    <citation type="submission" date="2020-12" db="EMBL/GenBank/DDBJ databases">
        <title>FDA dAtabase for Regulatory Grade micrObial Sequences (FDA-ARGOS): Supporting development and validation of Infectious Disease Dx tests.</title>
        <authorList>
            <person name="Minogue T."/>
            <person name="Wolcott M."/>
            <person name="Wasieloski L."/>
            <person name="Aguilar W."/>
            <person name="Moore D."/>
            <person name="Jaissle J."/>
            <person name="Tallon L."/>
            <person name="Sadzewicz L."/>
            <person name="Zhao X."/>
            <person name="Boylan J."/>
            <person name="Ott S."/>
            <person name="Bowen H."/>
            <person name="Vavikolanu K."/>
            <person name="Mehta A."/>
            <person name="Aluvathingal J."/>
            <person name="Nadendla S."/>
            <person name="Yan Y."/>
            <person name="Sichtig H."/>
        </authorList>
    </citation>
    <scope>NUCLEOTIDE SEQUENCE [LARGE SCALE GENOMIC DNA]</scope>
    <source>
        <strain evidence="2 3">FDAARGOS_949</strain>
        <plasmid evidence="2 3">unnamed2</plasmid>
    </source>
</reference>
<dbReference type="RefSeq" id="WP_017432894.1">
    <property type="nucleotide sequence ID" value="NZ_CP023205.1"/>
</dbReference>
<feature type="transmembrane region" description="Helical" evidence="1">
    <location>
        <begin position="48"/>
        <end position="68"/>
    </location>
</feature>
<dbReference type="EMBL" id="CP065603">
    <property type="protein sequence ID" value="QPQ94825.1"/>
    <property type="molecule type" value="Genomic_DNA"/>
</dbReference>
<evidence type="ECO:0000313" key="2">
    <source>
        <dbReference type="EMBL" id="QPQ94825.1"/>
    </source>
</evidence>
<gene>
    <name evidence="2" type="ORF">I6H06_29945</name>
</gene>